<evidence type="ECO:0000313" key="9">
    <source>
        <dbReference type="EMBL" id="MBO0349892.1"/>
    </source>
</evidence>
<evidence type="ECO:0000256" key="6">
    <source>
        <dbReference type="ARBA" id="ARBA00023136"/>
    </source>
</evidence>
<dbReference type="PANTHER" id="PTHR35529:SF1">
    <property type="entry name" value="MANGANESE EFFLUX PUMP MNTP-RELATED"/>
    <property type="match status" value="1"/>
</dbReference>
<dbReference type="HAMAP" id="MF_01521">
    <property type="entry name" value="MntP_pump"/>
    <property type="match status" value="1"/>
</dbReference>
<comment type="subcellular location">
    <subcellularLocation>
        <location evidence="8">Cell membrane</location>
        <topology evidence="8">Multi-pass membrane protein</topology>
    </subcellularLocation>
</comment>
<dbReference type="InterPro" id="IPR022929">
    <property type="entry name" value="Put_MntP"/>
</dbReference>
<gene>
    <name evidence="8" type="primary">mntP</name>
    <name evidence="9" type="ORF">J0895_12365</name>
</gene>
<feature type="transmembrane region" description="Helical" evidence="8">
    <location>
        <begin position="137"/>
        <end position="155"/>
    </location>
</feature>
<keyword evidence="4 8" id="KW-1133">Transmembrane helix</keyword>
<evidence type="ECO:0000256" key="3">
    <source>
        <dbReference type="ARBA" id="ARBA00022692"/>
    </source>
</evidence>
<accession>A0ABS3FSR3</accession>
<keyword evidence="7 8" id="KW-0464">Manganese</keyword>
<evidence type="ECO:0000256" key="2">
    <source>
        <dbReference type="ARBA" id="ARBA00022475"/>
    </source>
</evidence>
<dbReference type="EMBL" id="JAFLQW010000330">
    <property type="protein sequence ID" value="MBO0349892.1"/>
    <property type="molecule type" value="Genomic_DNA"/>
</dbReference>
<keyword evidence="5 8" id="KW-0406">Ion transport</keyword>
<proteinExistence type="inferred from homology"/>
<feature type="transmembrane region" description="Helical" evidence="8">
    <location>
        <begin position="68"/>
        <end position="86"/>
    </location>
</feature>
<feature type="transmembrane region" description="Helical" evidence="8">
    <location>
        <begin position="167"/>
        <end position="184"/>
    </location>
</feature>
<name>A0ABS3FSR3_9CYAN</name>
<dbReference type="PANTHER" id="PTHR35529">
    <property type="entry name" value="MANGANESE EFFLUX PUMP MNTP-RELATED"/>
    <property type="match status" value="1"/>
</dbReference>
<sequence length="191" mass="20163">MSFITTLLISLGLAMDAFAVAIGSGIALKKVKVQDAVLVATFFGGFQLFMPLIGWIAGLGIREAISSVDHWIAFLLLGFIGGKMIHESIYEEEGVEEGKAANPRNLYILLGLAVATSIDALAVGLSISLLQNSIVELAIVIGIVTFVLSFAGVYIGNRVGNFCEKQVTILGGLILIGIGVKILLENLIFPG</sequence>
<evidence type="ECO:0000256" key="5">
    <source>
        <dbReference type="ARBA" id="ARBA00023065"/>
    </source>
</evidence>
<comment type="function">
    <text evidence="8">Probably functions as a manganese efflux pump.</text>
</comment>
<feature type="transmembrane region" description="Helical" evidence="8">
    <location>
        <begin position="37"/>
        <end position="61"/>
    </location>
</feature>
<dbReference type="InterPro" id="IPR003810">
    <property type="entry name" value="Mntp/YtaF"/>
</dbReference>
<organism evidence="9 10">
    <name type="scientific">Phormidium pseudopriestleyi FRX01</name>
    <dbReference type="NCBI Taxonomy" id="1759528"/>
    <lineage>
        <taxon>Bacteria</taxon>
        <taxon>Bacillati</taxon>
        <taxon>Cyanobacteriota</taxon>
        <taxon>Cyanophyceae</taxon>
        <taxon>Oscillatoriophycideae</taxon>
        <taxon>Oscillatoriales</taxon>
        <taxon>Oscillatoriaceae</taxon>
        <taxon>Phormidium</taxon>
    </lineage>
</organism>
<comment type="caution">
    <text evidence="9">The sequence shown here is derived from an EMBL/GenBank/DDBJ whole genome shotgun (WGS) entry which is preliminary data.</text>
</comment>
<reference evidence="9 10" key="1">
    <citation type="submission" date="2021-03" db="EMBL/GenBank/DDBJ databases">
        <title>Metabolic Capacity of the Antarctic Cyanobacterium Phormidium pseudopriestleyi that Sustains Oxygenic Photosynthesis in the Presence of Hydrogen Sulfide.</title>
        <authorList>
            <person name="Lumian J.E."/>
            <person name="Jungblut A.D."/>
            <person name="Dillon M.L."/>
            <person name="Hawes I."/>
            <person name="Doran P.T."/>
            <person name="Mackey T.J."/>
            <person name="Dick G.J."/>
            <person name="Grettenberger C.L."/>
            <person name="Sumner D.Y."/>
        </authorList>
    </citation>
    <scope>NUCLEOTIDE SEQUENCE [LARGE SCALE GENOMIC DNA]</scope>
    <source>
        <strain evidence="9 10">FRX01</strain>
    </source>
</reference>
<protein>
    <recommendedName>
        <fullName evidence="8">Putative manganese efflux pump MntP</fullName>
    </recommendedName>
</protein>
<keyword evidence="3 8" id="KW-0812">Transmembrane</keyword>
<evidence type="ECO:0000256" key="1">
    <source>
        <dbReference type="ARBA" id="ARBA00022448"/>
    </source>
</evidence>
<keyword evidence="2 8" id="KW-1003">Cell membrane</keyword>
<feature type="transmembrane region" description="Helical" evidence="8">
    <location>
        <begin position="106"/>
        <end position="130"/>
    </location>
</feature>
<keyword evidence="10" id="KW-1185">Reference proteome</keyword>
<keyword evidence="6 8" id="KW-0472">Membrane</keyword>
<evidence type="ECO:0000313" key="10">
    <source>
        <dbReference type="Proteomes" id="UP000664844"/>
    </source>
</evidence>
<comment type="similarity">
    <text evidence="8">Belongs to the MntP (TC 9.B.29) family.</text>
</comment>
<evidence type="ECO:0000256" key="4">
    <source>
        <dbReference type="ARBA" id="ARBA00022989"/>
    </source>
</evidence>
<dbReference type="RefSeq" id="WP_207088396.1">
    <property type="nucleotide sequence ID" value="NZ_JAFLQW010000330.1"/>
</dbReference>
<evidence type="ECO:0000256" key="7">
    <source>
        <dbReference type="ARBA" id="ARBA00023211"/>
    </source>
</evidence>
<dbReference type="Pfam" id="PF02659">
    <property type="entry name" value="Mntp"/>
    <property type="match status" value="1"/>
</dbReference>
<evidence type="ECO:0000256" key="8">
    <source>
        <dbReference type="HAMAP-Rule" id="MF_01521"/>
    </source>
</evidence>
<dbReference type="Proteomes" id="UP000664844">
    <property type="component" value="Unassembled WGS sequence"/>
</dbReference>
<keyword evidence="1 8" id="KW-0813">Transport</keyword>